<accession>A0A1F6PDL0</accession>
<organism evidence="2 3">
    <name type="scientific">Candidatus Magasanikbacteria bacterium RIFOXYD2_FULL_41_14</name>
    <dbReference type="NCBI Taxonomy" id="1798709"/>
    <lineage>
        <taxon>Bacteria</taxon>
        <taxon>Candidatus Magasanikiibacteriota</taxon>
    </lineage>
</organism>
<feature type="chain" id="PRO_5009525992" evidence="1">
    <location>
        <begin position="18"/>
        <end position="167"/>
    </location>
</feature>
<dbReference type="AlphaFoldDB" id="A0A1F6PDL0"/>
<evidence type="ECO:0000313" key="3">
    <source>
        <dbReference type="Proteomes" id="UP000178254"/>
    </source>
</evidence>
<gene>
    <name evidence="2" type="ORF">A2538_01675</name>
</gene>
<reference evidence="2 3" key="1">
    <citation type="journal article" date="2016" name="Nat. Commun.">
        <title>Thousands of microbial genomes shed light on interconnected biogeochemical processes in an aquifer system.</title>
        <authorList>
            <person name="Anantharaman K."/>
            <person name="Brown C.T."/>
            <person name="Hug L.A."/>
            <person name="Sharon I."/>
            <person name="Castelle C.J."/>
            <person name="Probst A.J."/>
            <person name="Thomas B.C."/>
            <person name="Singh A."/>
            <person name="Wilkins M.J."/>
            <person name="Karaoz U."/>
            <person name="Brodie E.L."/>
            <person name="Williams K.H."/>
            <person name="Hubbard S.S."/>
            <person name="Banfield J.F."/>
        </authorList>
    </citation>
    <scope>NUCLEOTIDE SEQUENCE [LARGE SCALE GENOMIC DNA]</scope>
</reference>
<name>A0A1F6PDL0_9BACT</name>
<dbReference type="PROSITE" id="PS51257">
    <property type="entry name" value="PROKAR_LIPOPROTEIN"/>
    <property type="match status" value="1"/>
</dbReference>
<protein>
    <submittedName>
        <fullName evidence="2">Uncharacterized protein</fullName>
    </submittedName>
</protein>
<dbReference type="Proteomes" id="UP000178254">
    <property type="component" value="Unassembled WGS sequence"/>
</dbReference>
<dbReference type="EMBL" id="MFRE01000010">
    <property type="protein sequence ID" value="OGH94257.1"/>
    <property type="molecule type" value="Genomic_DNA"/>
</dbReference>
<feature type="signal peptide" evidence="1">
    <location>
        <begin position="1"/>
        <end position="17"/>
    </location>
</feature>
<evidence type="ECO:0000313" key="2">
    <source>
        <dbReference type="EMBL" id="OGH94257.1"/>
    </source>
</evidence>
<proteinExistence type="predicted"/>
<keyword evidence="1" id="KW-0732">Signal</keyword>
<sequence length="167" mass="18478">MSRIASLGLAVALTLLAGCPDYTKIVVSPETVGGEEVHDRIVYEATMGNEGWPALALKRQEILLATAVGGTDQINNYDVVVWNHSDDNPDEAGMVFYQLCPNNSTAKETVVECFFDERHLKITVYIHPAEKNKFNYLRTLGALWISGPCHIVRPTPKWPRPCPPPSS</sequence>
<evidence type="ECO:0000256" key="1">
    <source>
        <dbReference type="SAM" id="SignalP"/>
    </source>
</evidence>
<comment type="caution">
    <text evidence="2">The sequence shown here is derived from an EMBL/GenBank/DDBJ whole genome shotgun (WGS) entry which is preliminary data.</text>
</comment>